<dbReference type="AlphaFoldDB" id="A0A9Q3J6Y9"/>
<keyword evidence="3" id="KW-1185">Reference proteome</keyword>
<feature type="compositionally biased region" description="Polar residues" evidence="1">
    <location>
        <begin position="52"/>
        <end position="66"/>
    </location>
</feature>
<name>A0A9Q3J6Y9_9BASI</name>
<evidence type="ECO:0000313" key="2">
    <source>
        <dbReference type="EMBL" id="MBW0557445.1"/>
    </source>
</evidence>
<feature type="region of interest" description="Disordered" evidence="1">
    <location>
        <begin position="41"/>
        <end position="66"/>
    </location>
</feature>
<dbReference type="EMBL" id="AVOT02065321">
    <property type="protein sequence ID" value="MBW0557445.1"/>
    <property type="molecule type" value="Genomic_DNA"/>
</dbReference>
<proteinExistence type="predicted"/>
<organism evidence="2 3">
    <name type="scientific">Austropuccinia psidii MF-1</name>
    <dbReference type="NCBI Taxonomy" id="1389203"/>
    <lineage>
        <taxon>Eukaryota</taxon>
        <taxon>Fungi</taxon>
        <taxon>Dikarya</taxon>
        <taxon>Basidiomycota</taxon>
        <taxon>Pucciniomycotina</taxon>
        <taxon>Pucciniomycetes</taxon>
        <taxon>Pucciniales</taxon>
        <taxon>Sphaerophragmiaceae</taxon>
        <taxon>Austropuccinia</taxon>
    </lineage>
</organism>
<sequence>MGQGGSSSTPEARWAHLSQIWPQNPIYPEMAKNTLGPKIGHNSAHGLWQPPEATSSAPSQDYHQVQGKTFPSSMHPALKDPAVVHIWYNIPLCTLFSQQSNGDVFRNKLHDSKSSPQYITNFKGGSFSYSVWQLPGGYQKTIKGPQTPSPAGVGFSILIRTILREILRSYQLFESLSRYQVLRTPWKTQLVHTGRNQASCMALAHLGQFIFHCGNSVTQFNSQDGQSCFGPIQTIQPGDSPSRIGFSAFHIYWPPFITWGLFPQLINILDLFLSLFSFHLL</sequence>
<comment type="caution">
    <text evidence="2">The sequence shown here is derived from an EMBL/GenBank/DDBJ whole genome shotgun (WGS) entry which is preliminary data.</text>
</comment>
<dbReference type="Proteomes" id="UP000765509">
    <property type="component" value="Unassembled WGS sequence"/>
</dbReference>
<feature type="non-terminal residue" evidence="2">
    <location>
        <position position="281"/>
    </location>
</feature>
<reference evidence="2" key="1">
    <citation type="submission" date="2021-03" db="EMBL/GenBank/DDBJ databases">
        <title>Draft genome sequence of rust myrtle Austropuccinia psidii MF-1, a brazilian biotype.</title>
        <authorList>
            <person name="Quecine M.C."/>
            <person name="Pachon D.M.R."/>
            <person name="Bonatelli M.L."/>
            <person name="Correr F.H."/>
            <person name="Franceschini L.M."/>
            <person name="Leite T.F."/>
            <person name="Margarido G.R.A."/>
            <person name="Almeida C.A."/>
            <person name="Ferrarezi J.A."/>
            <person name="Labate C.A."/>
        </authorList>
    </citation>
    <scope>NUCLEOTIDE SEQUENCE</scope>
    <source>
        <strain evidence="2">MF-1</strain>
    </source>
</reference>
<evidence type="ECO:0000256" key="1">
    <source>
        <dbReference type="SAM" id="MobiDB-lite"/>
    </source>
</evidence>
<accession>A0A9Q3J6Y9</accession>
<protein>
    <submittedName>
        <fullName evidence="2">Uncharacterized protein</fullName>
    </submittedName>
</protein>
<evidence type="ECO:0000313" key="3">
    <source>
        <dbReference type="Proteomes" id="UP000765509"/>
    </source>
</evidence>
<gene>
    <name evidence="2" type="ORF">O181_097160</name>
</gene>